<dbReference type="AlphaFoldDB" id="A0A8J3AK21"/>
<evidence type="ECO:0000313" key="2">
    <source>
        <dbReference type="EMBL" id="GGI12027.1"/>
    </source>
</evidence>
<gene>
    <name evidence="2" type="ORF">GCM10007380_10800</name>
</gene>
<accession>A0A8J3AK21</accession>
<dbReference type="Proteomes" id="UP000626244">
    <property type="component" value="Unassembled WGS sequence"/>
</dbReference>
<name>A0A8J3AK21_9BACI</name>
<dbReference type="SMART" id="SM00849">
    <property type="entry name" value="Lactamase_B"/>
    <property type="match status" value="1"/>
</dbReference>
<dbReference type="EMBL" id="BMHB01000001">
    <property type="protein sequence ID" value="GGI12027.1"/>
    <property type="molecule type" value="Genomic_DNA"/>
</dbReference>
<protein>
    <submittedName>
        <fullName evidence="2">MBL fold hydrolase</fullName>
    </submittedName>
</protein>
<dbReference type="Gene3D" id="3.60.15.10">
    <property type="entry name" value="Ribonuclease Z/Hydroxyacylglutathione hydrolase-like"/>
    <property type="match status" value="1"/>
</dbReference>
<dbReference type="PANTHER" id="PTHR23131">
    <property type="entry name" value="ENDORIBONUCLEASE LACTB2"/>
    <property type="match status" value="1"/>
</dbReference>
<dbReference type="Pfam" id="PF00753">
    <property type="entry name" value="Lactamase_B"/>
    <property type="match status" value="1"/>
</dbReference>
<dbReference type="SUPFAM" id="SSF56281">
    <property type="entry name" value="Metallo-hydrolase/oxidoreductase"/>
    <property type="match status" value="1"/>
</dbReference>
<evidence type="ECO:0000259" key="1">
    <source>
        <dbReference type="SMART" id="SM00849"/>
    </source>
</evidence>
<evidence type="ECO:0000313" key="3">
    <source>
        <dbReference type="Proteomes" id="UP000626244"/>
    </source>
</evidence>
<dbReference type="InterPro" id="IPR001279">
    <property type="entry name" value="Metallo-B-lactamas"/>
</dbReference>
<reference evidence="3" key="1">
    <citation type="journal article" date="2019" name="Int. J. Syst. Evol. Microbiol.">
        <title>The Global Catalogue of Microorganisms (GCM) 10K type strain sequencing project: providing services to taxonomists for standard genome sequencing and annotation.</title>
        <authorList>
            <consortium name="The Broad Institute Genomics Platform"/>
            <consortium name="The Broad Institute Genome Sequencing Center for Infectious Disease"/>
            <person name="Wu L."/>
            <person name="Ma J."/>
        </authorList>
    </citation>
    <scope>NUCLEOTIDE SEQUENCE [LARGE SCALE GENOMIC DNA]</scope>
    <source>
        <strain evidence="3">CGMCC 1.14993</strain>
    </source>
</reference>
<proteinExistence type="predicted"/>
<sequence>MFFKKKSYFGEKNGVKYMNGVVKFQSVTLNVYCYVVDGVLIDTGAQSLHKYFKSFVEQTDFDQVMLTHSHEDHSGNAAYVGKMKKVPIFLSEKAIDECKKRADYPLYRQLFWGRRKAFDAQAMPDQFQSRNATWEIIATPGHAKDHNALLNRDTGQLFTGDLYVTERTKVVLAEEHIPTIIQSLEQVLAYDFEDVFCSHVGFVEDGRAALERKKDYLLSLQHDVLTLQKEGVTAEEISNKLFPKKYPIIKFSSGEWDSLHIVTSILNDKNKV</sequence>
<comment type="caution">
    <text evidence="2">The sequence shown here is derived from an EMBL/GenBank/DDBJ whole genome shotgun (WGS) entry which is preliminary data.</text>
</comment>
<dbReference type="InterPro" id="IPR036866">
    <property type="entry name" value="RibonucZ/Hydroxyglut_hydro"/>
</dbReference>
<dbReference type="RefSeq" id="WP_087999296.1">
    <property type="nucleotide sequence ID" value="NZ_BMHB01000001.1"/>
</dbReference>
<dbReference type="GO" id="GO:0016787">
    <property type="term" value="F:hydrolase activity"/>
    <property type="evidence" value="ECO:0007669"/>
    <property type="project" value="UniProtKB-KW"/>
</dbReference>
<dbReference type="OrthoDB" id="235784at2"/>
<keyword evidence="3" id="KW-1185">Reference proteome</keyword>
<keyword evidence="2" id="KW-0378">Hydrolase</keyword>
<dbReference type="InterPro" id="IPR050662">
    <property type="entry name" value="Sec-metab_biosynth-thioest"/>
</dbReference>
<feature type="domain" description="Metallo-beta-lactamase" evidence="1">
    <location>
        <begin position="30"/>
        <end position="199"/>
    </location>
</feature>
<organism evidence="2 3">
    <name type="scientific">Gottfriedia solisilvae</name>
    <dbReference type="NCBI Taxonomy" id="1516104"/>
    <lineage>
        <taxon>Bacteria</taxon>
        <taxon>Bacillati</taxon>
        <taxon>Bacillota</taxon>
        <taxon>Bacilli</taxon>
        <taxon>Bacillales</taxon>
        <taxon>Bacillaceae</taxon>
        <taxon>Gottfriedia</taxon>
    </lineage>
</organism>